<evidence type="ECO:0000313" key="2">
    <source>
        <dbReference type="Proteomes" id="UP001500929"/>
    </source>
</evidence>
<gene>
    <name evidence="1" type="ORF">GCM10009851_18410</name>
</gene>
<dbReference type="Proteomes" id="UP001500929">
    <property type="component" value="Unassembled WGS sequence"/>
</dbReference>
<reference evidence="2" key="1">
    <citation type="journal article" date="2019" name="Int. J. Syst. Evol. Microbiol.">
        <title>The Global Catalogue of Microorganisms (GCM) 10K type strain sequencing project: providing services to taxonomists for standard genome sequencing and annotation.</title>
        <authorList>
            <consortium name="The Broad Institute Genomics Platform"/>
            <consortium name="The Broad Institute Genome Sequencing Center for Infectious Disease"/>
            <person name="Wu L."/>
            <person name="Ma J."/>
        </authorList>
    </citation>
    <scope>NUCLEOTIDE SEQUENCE [LARGE SCALE GENOMIC DNA]</scope>
    <source>
        <strain evidence="2">JCM 16117</strain>
    </source>
</reference>
<sequence>MLAAALVAVGTAAAAMSGCVARPGDDDARQVEEWIEQQEWVLSATSSTSDDPWSASASFITQLDPAIPDDDLERLATEAERRADGKGWPAVYLTWELGDDRSFSNLGGAATLDVFLALRDEASFETFTARGANECSAYCATIDAESPAGLLAAVERMRATAEEVGGVQRNLGFTATDPGSTFWVTAELDAPVDEAVAVWESLVAAGTVSIKSARAWVVEPVGDLPPDQLLDVTVADEASRIAAEQLAAGQSAVEVRVSVAEG</sequence>
<evidence type="ECO:0008006" key="3">
    <source>
        <dbReference type="Google" id="ProtNLM"/>
    </source>
</evidence>
<protein>
    <recommendedName>
        <fullName evidence="3">Lipoprotein</fullName>
    </recommendedName>
</protein>
<accession>A0ABP5QIH7</accession>
<keyword evidence="2" id="KW-1185">Reference proteome</keyword>
<dbReference type="EMBL" id="BAAAQY010000005">
    <property type="protein sequence ID" value="GAA2233731.1"/>
    <property type="molecule type" value="Genomic_DNA"/>
</dbReference>
<name>A0ABP5QIH7_9MICO</name>
<evidence type="ECO:0000313" key="1">
    <source>
        <dbReference type="EMBL" id="GAA2233731.1"/>
    </source>
</evidence>
<organism evidence="1 2">
    <name type="scientific">Herbiconiux moechotypicola</name>
    <dbReference type="NCBI Taxonomy" id="637393"/>
    <lineage>
        <taxon>Bacteria</taxon>
        <taxon>Bacillati</taxon>
        <taxon>Actinomycetota</taxon>
        <taxon>Actinomycetes</taxon>
        <taxon>Micrococcales</taxon>
        <taxon>Microbacteriaceae</taxon>
        <taxon>Herbiconiux</taxon>
    </lineage>
</organism>
<comment type="caution">
    <text evidence="1">The sequence shown here is derived from an EMBL/GenBank/DDBJ whole genome shotgun (WGS) entry which is preliminary data.</text>
</comment>
<proteinExistence type="predicted"/>